<dbReference type="InterPro" id="IPR000477">
    <property type="entry name" value="RT_dom"/>
</dbReference>
<name>A0A3L9Y438_9RHOB</name>
<sequence length="554" mass="63352">MPMQFAMVGHMKTRFSLINSGLYPETLPPCFVSKDAKRAFHGIVGQLDGEKYHERKTEYVRYSGTKHDGSRRFFGTPNIVSYFHTSSFIWKNWSKFEHNFALSEYSIGKPKLMGEDDERAVKVPSLSELSKHASKNLSYAPFILKADIAQCFPSIYTHSIAWAAHGIEQSKSDVTKDSSANTFNALDFFVRNGQRGNTRGVLVGPDAYRLIAEFILSKIDHELSQAVGALIVGAVRHVDDYYIGLRTEHEAQSVLSHLREVLAIYELNLNDQKTRIFSSLEPINDLWAQRLRDHMHFWSPTAGHEKYERAISEAVSAAVEIGSDSPIKILLRSFDEARVYENRQWDFVEQNIQRIVLKHPHAIDYACLLLAKRKARDREIDVEGWKSVAEIIVQRSLALNHHHETLWMVWMMIVCDIEISIQMIEELAKSRNAHVRALLVQAHVDGKLRRKPKLGLGAPLSTVDANWLVNLVARSQGFSKAAFSGLYSDHFDHLAQRGIRLIDFNDHIELMKRRDKRAISRTRYGYDDDEDEDFDGPDIDIDELFADIQGDEEP</sequence>
<keyword evidence="2" id="KW-0808">Transferase</keyword>
<proteinExistence type="predicted"/>
<dbReference type="Proteomes" id="UP000281343">
    <property type="component" value="Unassembled WGS sequence"/>
</dbReference>
<dbReference type="AlphaFoldDB" id="A0A3L9Y438"/>
<comment type="caution">
    <text evidence="2">The sequence shown here is derived from an EMBL/GenBank/DDBJ whole genome shotgun (WGS) entry which is preliminary data.</text>
</comment>
<evidence type="ECO:0000313" key="2">
    <source>
        <dbReference type="EMBL" id="RMA40886.1"/>
    </source>
</evidence>
<evidence type="ECO:0000259" key="1">
    <source>
        <dbReference type="Pfam" id="PF00078"/>
    </source>
</evidence>
<dbReference type="CDD" id="cd01646">
    <property type="entry name" value="RT_Bac_retron_I"/>
    <property type="match status" value="1"/>
</dbReference>
<reference evidence="2 3" key="1">
    <citation type="submission" date="2018-10" db="EMBL/GenBank/DDBJ databases">
        <authorList>
            <person name="Jung H.S."/>
            <person name="Jeon C.O."/>
        </authorList>
    </citation>
    <scope>NUCLEOTIDE SEQUENCE [LARGE SCALE GENOMIC DNA]</scope>
    <source>
        <strain evidence="2 3">MA-7-27</strain>
    </source>
</reference>
<keyword evidence="2" id="KW-0548">Nucleotidyltransferase</keyword>
<protein>
    <submittedName>
        <fullName evidence="2">RNA-directed DNA polymerase</fullName>
    </submittedName>
</protein>
<gene>
    <name evidence="2" type="ORF">D9R08_17140</name>
</gene>
<evidence type="ECO:0000313" key="3">
    <source>
        <dbReference type="Proteomes" id="UP000281343"/>
    </source>
</evidence>
<dbReference type="EMBL" id="RCNT01000010">
    <property type="protein sequence ID" value="RMA40886.1"/>
    <property type="molecule type" value="Genomic_DNA"/>
</dbReference>
<accession>A0A3L9Y438</accession>
<dbReference type="GO" id="GO:0003964">
    <property type="term" value="F:RNA-directed DNA polymerase activity"/>
    <property type="evidence" value="ECO:0007669"/>
    <property type="project" value="UniProtKB-KW"/>
</dbReference>
<feature type="domain" description="Reverse transcriptase" evidence="1">
    <location>
        <begin position="119"/>
        <end position="278"/>
    </location>
</feature>
<organism evidence="2 3">
    <name type="scientific">Rhodophyticola porphyridii</name>
    <dbReference type="NCBI Taxonomy" id="1852017"/>
    <lineage>
        <taxon>Bacteria</taxon>
        <taxon>Pseudomonadati</taxon>
        <taxon>Pseudomonadota</taxon>
        <taxon>Alphaproteobacteria</taxon>
        <taxon>Rhodobacterales</taxon>
        <taxon>Roseobacteraceae</taxon>
        <taxon>Rhodophyticola</taxon>
    </lineage>
</organism>
<keyword evidence="2" id="KW-0695">RNA-directed DNA polymerase</keyword>
<dbReference type="Pfam" id="PF00078">
    <property type="entry name" value="RVT_1"/>
    <property type="match status" value="1"/>
</dbReference>
<keyword evidence="3" id="KW-1185">Reference proteome</keyword>